<evidence type="ECO:0000313" key="1">
    <source>
        <dbReference type="EMBL" id="RIA89139.1"/>
    </source>
</evidence>
<dbReference type="OrthoDB" id="2429015at2759"/>
<name>A0A397SVX8_9GLOM</name>
<accession>A0A397SVX8</accession>
<organism evidence="1 2">
    <name type="scientific">Glomus cerebriforme</name>
    <dbReference type="NCBI Taxonomy" id="658196"/>
    <lineage>
        <taxon>Eukaryota</taxon>
        <taxon>Fungi</taxon>
        <taxon>Fungi incertae sedis</taxon>
        <taxon>Mucoromycota</taxon>
        <taxon>Glomeromycotina</taxon>
        <taxon>Glomeromycetes</taxon>
        <taxon>Glomerales</taxon>
        <taxon>Glomeraceae</taxon>
        <taxon>Glomus</taxon>
    </lineage>
</organism>
<comment type="caution">
    <text evidence="1">The sequence shown here is derived from an EMBL/GenBank/DDBJ whole genome shotgun (WGS) entry which is preliminary data.</text>
</comment>
<dbReference type="Proteomes" id="UP000265703">
    <property type="component" value="Unassembled WGS sequence"/>
</dbReference>
<reference evidence="1 2" key="1">
    <citation type="submission" date="2018-06" db="EMBL/GenBank/DDBJ databases">
        <title>Comparative genomics reveals the genomic features of Rhizophagus irregularis, R. cerebriforme, R. diaphanum and Gigaspora rosea, and their symbiotic lifestyle signature.</title>
        <authorList>
            <person name="Morin E."/>
            <person name="San Clemente H."/>
            <person name="Chen E.C.H."/>
            <person name="De La Providencia I."/>
            <person name="Hainaut M."/>
            <person name="Kuo A."/>
            <person name="Kohler A."/>
            <person name="Murat C."/>
            <person name="Tang N."/>
            <person name="Roy S."/>
            <person name="Loubradou J."/>
            <person name="Henrissat B."/>
            <person name="Grigoriev I.V."/>
            <person name="Corradi N."/>
            <person name="Roux C."/>
            <person name="Martin F.M."/>
        </authorList>
    </citation>
    <scope>NUCLEOTIDE SEQUENCE [LARGE SCALE GENOMIC DNA]</scope>
    <source>
        <strain evidence="1 2">DAOM 227022</strain>
    </source>
</reference>
<dbReference type="EMBL" id="QKYT01000231">
    <property type="protein sequence ID" value="RIA89139.1"/>
    <property type="molecule type" value="Genomic_DNA"/>
</dbReference>
<proteinExistence type="predicted"/>
<sequence length="53" mass="6299">MDLSLTSEFVLLYIEEADYDKLIKEDFGSIDKMFLEKAHEFLTNFFSENLNED</sequence>
<gene>
    <name evidence="1" type="ORF">C1645_825269</name>
</gene>
<dbReference type="AlphaFoldDB" id="A0A397SVX8"/>
<protein>
    <submittedName>
        <fullName evidence="1">Uncharacterized protein</fullName>
    </submittedName>
</protein>
<keyword evidence="2" id="KW-1185">Reference proteome</keyword>
<evidence type="ECO:0000313" key="2">
    <source>
        <dbReference type="Proteomes" id="UP000265703"/>
    </source>
</evidence>